<dbReference type="EMBL" id="BAVZ01000043">
    <property type="protein sequence ID" value="GAF10879.1"/>
    <property type="molecule type" value="Genomic_DNA"/>
</dbReference>
<dbReference type="Gene3D" id="3.90.75.20">
    <property type="match status" value="1"/>
</dbReference>
<sequence>MARKGDYYPLNDYSIKGDYAALHFINKKREELEILVDMAVLDYLIKINHHWRATYRKKTDSYYAQTILHNQKLIEQYKTRTPYLHKIVLEADASQNQYVHHKNHNTLDNRISNLEVTTNENNSKDRNGQNKNNTSGYRNVCWNKNVEMWMVQLQIDGENTRLGYFDDVHEAGKFAERMRKKYYGKYAGKNRV</sequence>
<organism evidence="3 4">
    <name type="scientific">Paenibacillus pini JCM 16418</name>
    <dbReference type="NCBI Taxonomy" id="1236976"/>
    <lineage>
        <taxon>Bacteria</taxon>
        <taxon>Bacillati</taxon>
        <taxon>Bacillota</taxon>
        <taxon>Bacilli</taxon>
        <taxon>Bacillales</taxon>
        <taxon>Paenibacillaceae</taxon>
        <taxon>Paenibacillus</taxon>
    </lineage>
</organism>
<keyword evidence="3" id="KW-0255">Endonuclease</keyword>
<dbReference type="InterPro" id="IPR016177">
    <property type="entry name" value="DNA-bd_dom_sf"/>
</dbReference>
<dbReference type="STRING" id="1236976.JCM16418_5109"/>
<keyword evidence="4" id="KW-1185">Reference proteome</keyword>
<keyword evidence="3" id="KW-0378">Hydrolase</keyword>
<dbReference type="Pfam" id="PF13392">
    <property type="entry name" value="HNH_3"/>
    <property type="match status" value="1"/>
</dbReference>
<feature type="region of interest" description="Disordered" evidence="1">
    <location>
        <begin position="118"/>
        <end position="137"/>
    </location>
</feature>
<dbReference type="eggNOG" id="ENOG5030IJM">
    <property type="taxonomic scope" value="Bacteria"/>
</dbReference>
<comment type="caution">
    <text evidence="3">The sequence shown here is derived from an EMBL/GenBank/DDBJ whole genome shotgun (WGS) entry which is preliminary data.</text>
</comment>
<dbReference type="SUPFAM" id="SSF54060">
    <property type="entry name" value="His-Me finger endonucleases"/>
    <property type="match status" value="1"/>
</dbReference>
<name>W7Z8T8_9BACL</name>
<dbReference type="RefSeq" id="WP_036653723.1">
    <property type="nucleotide sequence ID" value="NZ_BAVZ01000043.1"/>
</dbReference>
<dbReference type="InterPro" id="IPR044925">
    <property type="entry name" value="His-Me_finger_sf"/>
</dbReference>
<dbReference type="Proteomes" id="UP000019364">
    <property type="component" value="Unassembled WGS sequence"/>
</dbReference>
<dbReference type="GO" id="GO:0003677">
    <property type="term" value="F:DNA binding"/>
    <property type="evidence" value="ECO:0007669"/>
    <property type="project" value="InterPro"/>
</dbReference>
<evidence type="ECO:0000256" key="1">
    <source>
        <dbReference type="SAM" id="MobiDB-lite"/>
    </source>
</evidence>
<reference evidence="3 4" key="1">
    <citation type="journal article" date="2014" name="Genome Announc.">
        <title>Draft Genome Sequence of Paenibacillus pini JCM 16418T, Isolated from the Rhizosphere of Pine Tree.</title>
        <authorList>
            <person name="Yuki M."/>
            <person name="Oshima K."/>
            <person name="Suda W."/>
            <person name="Oshida Y."/>
            <person name="Kitamura K."/>
            <person name="Iida Y."/>
            <person name="Hattori M."/>
            <person name="Ohkuma M."/>
        </authorList>
    </citation>
    <scope>NUCLEOTIDE SEQUENCE [LARGE SCALE GENOMIC DNA]</scope>
    <source>
        <strain evidence="3 4">JCM 16418</strain>
    </source>
</reference>
<proteinExistence type="predicted"/>
<feature type="domain" description="HNH nuclease" evidence="2">
    <location>
        <begin position="99"/>
        <end position="123"/>
    </location>
</feature>
<evidence type="ECO:0000313" key="3">
    <source>
        <dbReference type="EMBL" id="GAF10879.1"/>
    </source>
</evidence>
<dbReference type="SUPFAM" id="SSF54171">
    <property type="entry name" value="DNA-binding domain"/>
    <property type="match status" value="1"/>
</dbReference>
<gene>
    <name evidence="3" type="ORF">JCM16418_5109</name>
</gene>
<evidence type="ECO:0000313" key="4">
    <source>
        <dbReference type="Proteomes" id="UP000019364"/>
    </source>
</evidence>
<dbReference type="GO" id="GO:0004519">
    <property type="term" value="F:endonuclease activity"/>
    <property type="evidence" value="ECO:0007669"/>
    <property type="project" value="UniProtKB-KW"/>
</dbReference>
<evidence type="ECO:0000259" key="2">
    <source>
        <dbReference type="Pfam" id="PF13392"/>
    </source>
</evidence>
<accession>W7Z8T8</accession>
<dbReference type="AlphaFoldDB" id="W7Z8T8"/>
<keyword evidence="3" id="KW-0540">Nuclease</keyword>
<protein>
    <submittedName>
        <fullName evidence="3">Endonuclease</fullName>
    </submittedName>
</protein>
<dbReference type="InterPro" id="IPR003615">
    <property type="entry name" value="HNH_nuc"/>
</dbReference>